<keyword evidence="10" id="KW-1185">Reference proteome</keyword>
<keyword evidence="5 7" id="KW-0472">Membrane</keyword>
<comment type="subcellular location">
    <subcellularLocation>
        <location evidence="1">Cell membrane</location>
        <topology evidence="1">Multi-pass membrane protein</topology>
    </subcellularLocation>
    <subcellularLocation>
        <location evidence="6">Membrane</location>
        <topology evidence="6">Multi-pass membrane protein</topology>
    </subcellularLocation>
</comment>
<keyword evidence="6" id="KW-0813">Transport</keyword>
<evidence type="ECO:0000256" key="4">
    <source>
        <dbReference type="ARBA" id="ARBA00022989"/>
    </source>
</evidence>
<dbReference type="PANTHER" id="PTHR30625">
    <property type="entry name" value="PROTEIN TOLQ"/>
    <property type="match status" value="1"/>
</dbReference>
<evidence type="ECO:0000256" key="7">
    <source>
        <dbReference type="SAM" id="Phobius"/>
    </source>
</evidence>
<reference evidence="9" key="1">
    <citation type="submission" date="2020-09" db="EMBL/GenBank/DDBJ databases">
        <title>Pelagicoccus enzymogenes sp. nov. with an EPS production, isolated from marine sediment.</title>
        <authorList>
            <person name="Feng X."/>
        </authorList>
    </citation>
    <scope>NUCLEOTIDE SEQUENCE</scope>
    <source>
        <strain evidence="9">NFK12</strain>
    </source>
</reference>
<comment type="similarity">
    <text evidence="6">Belongs to the exbB/tolQ family.</text>
</comment>
<evidence type="ECO:0000256" key="2">
    <source>
        <dbReference type="ARBA" id="ARBA00022475"/>
    </source>
</evidence>
<dbReference type="Proteomes" id="UP000622317">
    <property type="component" value="Unassembled WGS sequence"/>
</dbReference>
<organism evidence="9 10">
    <name type="scientific">Pelagicoccus enzymogenes</name>
    <dbReference type="NCBI Taxonomy" id="2773457"/>
    <lineage>
        <taxon>Bacteria</taxon>
        <taxon>Pseudomonadati</taxon>
        <taxon>Verrucomicrobiota</taxon>
        <taxon>Opitutia</taxon>
        <taxon>Puniceicoccales</taxon>
        <taxon>Pelagicoccaceae</taxon>
        <taxon>Pelagicoccus</taxon>
    </lineage>
</organism>
<evidence type="ECO:0000313" key="9">
    <source>
        <dbReference type="EMBL" id="MBD5781037.1"/>
    </source>
</evidence>
<feature type="transmembrane region" description="Helical" evidence="7">
    <location>
        <begin position="281"/>
        <end position="299"/>
    </location>
</feature>
<accession>A0A927F9M1</accession>
<evidence type="ECO:0000256" key="1">
    <source>
        <dbReference type="ARBA" id="ARBA00004651"/>
    </source>
</evidence>
<comment type="caution">
    <text evidence="9">The sequence shown here is derived from an EMBL/GenBank/DDBJ whole genome shotgun (WGS) entry which is preliminary data.</text>
</comment>
<name>A0A927F9M1_9BACT</name>
<keyword evidence="2" id="KW-1003">Cell membrane</keyword>
<dbReference type="Pfam" id="PF01618">
    <property type="entry name" value="MotA_ExbB"/>
    <property type="match status" value="1"/>
</dbReference>
<gene>
    <name evidence="9" type="ORF">IEN85_16165</name>
</gene>
<feature type="transmembrane region" description="Helical" evidence="7">
    <location>
        <begin position="425"/>
        <end position="446"/>
    </location>
</feature>
<keyword evidence="3 7" id="KW-0812">Transmembrane</keyword>
<feature type="domain" description="MotA/TolQ/ExbB proton channel" evidence="8">
    <location>
        <begin position="342"/>
        <end position="457"/>
    </location>
</feature>
<evidence type="ECO:0000256" key="3">
    <source>
        <dbReference type="ARBA" id="ARBA00022692"/>
    </source>
</evidence>
<dbReference type="PANTHER" id="PTHR30625:SF11">
    <property type="entry name" value="MOTA_TOLQ_EXBB PROTON CHANNEL DOMAIN-CONTAINING PROTEIN"/>
    <property type="match status" value="1"/>
</dbReference>
<evidence type="ECO:0000259" key="8">
    <source>
        <dbReference type="Pfam" id="PF01618"/>
    </source>
</evidence>
<dbReference type="InterPro" id="IPR050790">
    <property type="entry name" value="ExbB/TolQ_transport"/>
</dbReference>
<dbReference type="RefSeq" id="WP_191618141.1">
    <property type="nucleotide sequence ID" value="NZ_JACYFG010000038.1"/>
</dbReference>
<dbReference type="GO" id="GO:0017038">
    <property type="term" value="P:protein import"/>
    <property type="evidence" value="ECO:0007669"/>
    <property type="project" value="TreeGrafter"/>
</dbReference>
<dbReference type="AlphaFoldDB" id="A0A927F9M1"/>
<protein>
    <submittedName>
        <fullName evidence="9">MotA/TolQ/ExbB proton channel family protein</fullName>
    </submittedName>
</protein>
<proteinExistence type="inferred from homology"/>
<dbReference type="EMBL" id="JACYFG010000038">
    <property type="protein sequence ID" value="MBD5781037.1"/>
    <property type="molecule type" value="Genomic_DNA"/>
</dbReference>
<keyword evidence="4 7" id="KW-1133">Transmembrane helix</keyword>
<dbReference type="InterPro" id="IPR002898">
    <property type="entry name" value="MotA_ExbB_proton_chnl"/>
</dbReference>
<feature type="transmembrane region" description="Helical" evidence="7">
    <location>
        <begin position="377"/>
        <end position="405"/>
    </location>
</feature>
<dbReference type="GO" id="GO:0005886">
    <property type="term" value="C:plasma membrane"/>
    <property type="evidence" value="ECO:0007669"/>
    <property type="project" value="UniProtKB-SubCell"/>
</dbReference>
<keyword evidence="6" id="KW-0653">Protein transport</keyword>
<sequence length="477" mass="51347">MTDPIPLSKHFIALFSIAVIGSEALAPANAVAKDIDEIAPEIEQLVDSSLKEYQSLEESIAEEKVPMVIRLSELEEANLQLRSEVESYRFLSDKLNLEIGELTEEGRALTSQVDYVESALENFLVKFESRINMAEGQRFFDELESLRAKTSDPQADVSQRFEGFVSAMEMSLQRAERALGGELFPGKAIDSEGRIFAGQVAIWGPSSYFLSDDTQQAGVMSYNPGALEPGVTFLEGEAAGALAAFITNRSGEVPLDATLGDALTFEVSRGNVVSHIKQGGIVGYFILLLGAIAAGVSLVKLRDLKGFSAPSAETIEELSRLAQEDKMPEAASKLEAIPGVAKDVLATGLRNINKNVLLLEETMLSVILRAKPKMERYLPFLAITAAASPLLGLLGTVVGLIKTFALITLYGAGAPNALSSGISEALITTELGLIVAIPTLILHGLFSRVIRTRIGVLEQVAFDFVETTNVEAPRKEA</sequence>
<evidence type="ECO:0000256" key="6">
    <source>
        <dbReference type="RuleBase" id="RU004057"/>
    </source>
</evidence>
<evidence type="ECO:0000313" key="10">
    <source>
        <dbReference type="Proteomes" id="UP000622317"/>
    </source>
</evidence>
<evidence type="ECO:0000256" key="5">
    <source>
        <dbReference type="ARBA" id="ARBA00023136"/>
    </source>
</evidence>